<dbReference type="AlphaFoldDB" id="A0A1I3NMH2"/>
<organism evidence="1 2">
    <name type="scientific">Treponema bryantii</name>
    <dbReference type="NCBI Taxonomy" id="163"/>
    <lineage>
        <taxon>Bacteria</taxon>
        <taxon>Pseudomonadati</taxon>
        <taxon>Spirochaetota</taxon>
        <taxon>Spirochaetia</taxon>
        <taxon>Spirochaetales</taxon>
        <taxon>Treponemataceae</taxon>
        <taxon>Treponema</taxon>
    </lineage>
</organism>
<sequence length="65" mass="7711">MACMLNFRKRKPRKPDEKDKKMRIINLVENEDMFDMILEITDSAEKQSIARKVLDMSEGDRKCYG</sequence>
<keyword evidence="2" id="KW-1185">Reference proteome</keyword>
<accession>A0A1I3NMH2</accession>
<gene>
    <name evidence="1" type="ORF">SAMN04487775_1194</name>
</gene>
<proteinExistence type="predicted"/>
<evidence type="ECO:0000313" key="2">
    <source>
        <dbReference type="Proteomes" id="UP000182737"/>
    </source>
</evidence>
<reference evidence="2" key="1">
    <citation type="submission" date="2016-10" db="EMBL/GenBank/DDBJ databases">
        <authorList>
            <person name="Varghese N."/>
            <person name="Submissions S."/>
        </authorList>
    </citation>
    <scope>NUCLEOTIDE SEQUENCE [LARGE SCALE GENOMIC DNA]</scope>
    <source>
        <strain evidence="2">XBD1002</strain>
    </source>
</reference>
<dbReference type="Proteomes" id="UP000182737">
    <property type="component" value="Unassembled WGS sequence"/>
</dbReference>
<name>A0A1I3NMH2_9SPIR</name>
<protein>
    <submittedName>
        <fullName evidence="1">Uncharacterized protein</fullName>
    </submittedName>
</protein>
<dbReference type="EMBL" id="FORI01000019">
    <property type="protein sequence ID" value="SFJ09986.1"/>
    <property type="molecule type" value="Genomic_DNA"/>
</dbReference>
<evidence type="ECO:0000313" key="1">
    <source>
        <dbReference type="EMBL" id="SFJ09986.1"/>
    </source>
</evidence>